<dbReference type="Gene3D" id="3.20.20.70">
    <property type="entry name" value="Aldolase class I"/>
    <property type="match status" value="1"/>
</dbReference>
<protein>
    <recommendedName>
        <fullName evidence="4">nicotinate-nucleotide diphosphorylase (carboxylating)</fullName>
        <ecNumber evidence="4">2.4.2.19</ecNumber>
    </recommendedName>
    <alternativeName>
        <fullName evidence="8">Quinolinate phosphoribosyltransferase [decarboxylating]</fullName>
    </alternativeName>
</protein>
<dbReference type="Proteomes" id="UP000703590">
    <property type="component" value="Unassembled WGS sequence"/>
</dbReference>
<reference evidence="12 13" key="3">
    <citation type="submission" date="2021-02" db="EMBL/GenBank/DDBJ databases">
        <authorList>
            <person name="Merkel A.Y."/>
        </authorList>
    </citation>
    <scope>NUCLEOTIDE SEQUENCE [LARGE SCALE GENOMIC DNA]</scope>
    <source>
        <strain evidence="12 13">T05b</strain>
    </source>
</reference>
<evidence type="ECO:0000256" key="5">
    <source>
        <dbReference type="ARBA" id="ARBA00022642"/>
    </source>
</evidence>
<reference evidence="12 13" key="1">
    <citation type="submission" date="2021-02" db="EMBL/GenBank/DDBJ databases">
        <title>Sulfurospirillum tamanensis sp. nov.</title>
        <authorList>
            <person name="Frolova A."/>
            <person name="Merkel A."/>
            <person name="Slobodkin A."/>
        </authorList>
    </citation>
    <scope>NUCLEOTIDE SEQUENCE [LARGE SCALE GENOMIC DNA]</scope>
    <source>
        <strain evidence="12 13">T05b</strain>
    </source>
</reference>
<organism evidence="12 13">
    <name type="scientific">Sulfurospirillum tamanense</name>
    <dbReference type="NCBI Taxonomy" id="2813362"/>
    <lineage>
        <taxon>Bacteria</taxon>
        <taxon>Pseudomonadati</taxon>
        <taxon>Campylobacterota</taxon>
        <taxon>Epsilonproteobacteria</taxon>
        <taxon>Campylobacterales</taxon>
        <taxon>Sulfurospirillaceae</taxon>
        <taxon>Sulfurospirillum</taxon>
    </lineage>
</organism>
<name>A0ABS2WP33_9BACT</name>
<dbReference type="EMBL" id="JAFHKK010000002">
    <property type="protein sequence ID" value="MBN2963446.1"/>
    <property type="molecule type" value="Genomic_DNA"/>
</dbReference>
<dbReference type="Pfam" id="PF01729">
    <property type="entry name" value="QRPTase_C"/>
    <property type="match status" value="1"/>
</dbReference>
<reference evidence="13" key="2">
    <citation type="submission" date="2021-02" db="EMBL/GenBank/DDBJ databases">
        <title>Sulfurospirillum tamanensis sp. nov.</title>
        <authorList>
            <person name="Merkel A.Y."/>
        </authorList>
    </citation>
    <scope>NUCLEOTIDE SEQUENCE [LARGE SCALE GENOMIC DNA]</scope>
    <source>
        <strain evidence="13">T05b</strain>
    </source>
</reference>
<dbReference type="RefSeq" id="WP_205457885.1">
    <property type="nucleotide sequence ID" value="NZ_JAFHKK010000002.1"/>
</dbReference>
<evidence type="ECO:0000256" key="2">
    <source>
        <dbReference type="ARBA" id="ARBA00004893"/>
    </source>
</evidence>
<evidence type="ECO:0000256" key="6">
    <source>
        <dbReference type="ARBA" id="ARBA00022676"/>
    </source>
</evidence>
<comment type="caution">
    <text evidence="12">The sequence shown here is derived from an EMBL/GenBank/DDBJ whole genome shotgun (WGS) entry which is preliminary data.</text>
</comment>
<evidence type="ECO:0000256" key="8">
    <source>
        <dbReference type="ARBA" id="ARBA00033102"/>
    </source>
</evidence>
<dbReference type="InterPro" id="IPR002638">
    <property type="entry name" value="Quinolinate_PRibosylTrfase_C"/>
</dbReference>
<dbReference type="PIRSF" id="PIRSF006250">
    <property type="entry name" value="NadC_ModD"/>
    <property type="match status" value="1"/>
</dbReference>
<dbReference type="InterPro" id="IPR004393">
    <property type="entry name" value="NadC"/>
</dbReference>
<evidence type="ECO:0000256" key="7">
    <source>
        <dbReference type="ARBA" id="ARBA00022679"/>
    </source>
</evidence>
<dbReference type="SUPFAM" id="SSF51690">
    <property type="entry name" value="Nicotinate/Quinolinate PRTase C-terminal domain-like"/>
    <property type="match status" value="1"/>
</dbReference>
<evidence type="ECO:0000313" key="12">
    <source>
        <dbReference type="EMBL" id="MBN2963446.1"/>
    </source>
</evidence>
<keyword evidence="7 9" id="KW-0808">Transferase</keyword>
<feature type="domain" description="Quinolinate phosphoribosyl transferase C-terminal" evidence="10">
    <location>
        <begin position="101"/>
        <end position="269"/>
    </location>
</feature>
<dbReference type="Gene3D" id="3.90.1170.20">
    <property type="entry name" value="Quinolinate phosphoribosyl transferase, N-terminal domain"/>
    <property type="match status" value="1"/>
</dbReference>
<comment type="function">
    <text evidence="1">Involved in the catabolism of quinolinic acid (QA).</text>
</comment>
<keyword evidence="6 9" id="KW-0328">Glycosyltransferase</keyword>
<keyword evidence="13" id="KW-1185">Reference proteome</keyword>
<evidence type="ECO:0000256" key="4">
    <source>
        <dbReference type="ARBA" id="ARBA00011944"/>
    </source>
</evidence>
<sequence>MIRAFVQAALEEDLGRGDLFARIAPSQEASALLTCKDEGVFAGAPYAHELCALLGITLALHVKDGEVVKKGQRLARLEGSSLALLQVERTLLNMLQHASGIATKVARYARALDGLPVRLLDTRKTRPLLRAFEKYAVRCGGGSNHRFGLDDALMLKDTHLALIGDLDALIASARKTLPFTCKIEIECESLEAAQKAMKAGADIVMCDNMDVAQTQIVVAWRNTHFPHVWLEASGNITEETLVRVAKTGVDAISCGSLIHQATWLDFSMKMEPHS</sequence>
<dbReference type="SUPFAM" id="SSF54675">
    <property type="entry name" value="Nicotinate/Quinolinate PRTase N-terminal domain-like"/>
    <property type="match status" value="1"/>
</dbReference>
<dbReference type="CDD" id="cd01572">
    <property type="entry name" value="QPRTase"/>
    <property type="match status" value="1"/>
</dbReference>
<feature type="domain" description="Quinolinate phosphoribosyl transferase N-terminal" evidence="11">
    <location>
        <begin position="22"/>
        <end position="99"/>
    </location>
</feature>
<dbReference type="NCBIfam" id="TIGR00078">
    <property type="entry name" value="nadC"/>
    <property type="match status" value="1"/>
</dbReference>
<dbReference type="EC" id="2.4.2.19" evidence="4"/>
<evidence type="ECO:0000259" key="11">
    <source>
        <dbReference type="Pfam" id="PF02749"/>
    </source>
</evidence>
<accession>A0ABS2WP33</accession>
<dbReference type="InterPro" id="IPR022412">
    <property type="entry name" value="Quinolinate_PRibosylTrfase_N"/>
</dbReference>
<dbReference type="InterPro" id="IPR037128">
    <property type="entry name" value="Quinolinate_PRibosylTase_N_sf"/>
</dbReference>
<evidence type="ECO:0000313" key="13">
    <source>
        <dbReference type="Proteomes" id="UP000703590"/>
    </source>
</evidence>
<dbReference type="Pfam" id="PF02749">
    <property type="entry name" value="QRPTase_N"/>
    <property type="match status" value="1"/>
</dbReference>
<dbReference type="InterPro" id="IPR036068">
    <property type="entry name" value="Nicotinate_pribotase-like_C"/>
</dbReference>
<evidence type="ECO:0000256" key="1">
    <source>
        <dbReference type="ARBA" id="ARBA00003237"/>
    </source>
</evidence>
<comment type="similarity">
    <text evidence="3 9">Belongs to the NadC/ModD family.</text>
</comment>
<evidence type="ECO:0000259" key="10">
    <source>
        <dbReference type="Pfam" id="PF01729"/>
    </source>
</evidence>
<evidence type="ECO:0000256" key="9">
    <source>
        <dbReference type="PIRNR" id="PIRNR006250"/>
    </source>
</evidence>
<evidence type="ECO:0000256" key="3">
    <source>
        <dbReference type="ARBA" id="ARBA00009400"/>
    </source>
</evidence>
<comment type="pathway">
    <text evidence="2">Cofactor biosynthesis; NAD(+) biosynthesis; nicotinate D-ribonucleotide from quinolinate: step 1/1.</text>
</comment>
<dbReference type="PANTHER" id="PTHR32179">
    <property type="entry name" value="NICOTINATE-NUCLEOTIDE PYROPHOSPHORYLASE [CARBOXYLATING]"/>
    <property type="match status" value="1"/>
</dbReference>
<proteinExistence type="inferred from homology"/>
<keyword evidence="5" id="KW-0662">Pyridine nucleotide biosynthesis</keyword>
<gene>
    <name evidence="12" type="ORF">JWV37_01505</name>
</gene>
<dbReference type="PANTHER" id="PTHR32179:SF3">
    <property type="entry name" value="NICOTINATE-NUCLEOTIDE PYROPHOSPHORYLASE [CARBOXYLATING]"/>
    <property type="match status" value="1"/>
</dbReference>
<dbReference type="InterPro" id="IPR013785">
    <property type="entry name" value="Aldolase_TIM"/>
</dbReference>
<dbReference type="InterPro" id="IPR027277">
    <property type="entry name" value="NadC/ModD"/>
</dbReference>